<evidence type="ECO:0000313" key="1">
    <source>
        <dbReference type="EMBL" id="MDR6240474.1"/>
    </source>
</evidence>
<evidence type="ECO:0008006" key="3">
    <source>
        <dbReference type="Google" id="ProtNLM"/>
    </source>
</evidence>
<sequence length="185" mass="21256">MRIGELIRNGLFILLLIGICSCNRGKLSQEDLSNWEKDFDNGMVRTKSAGAFEFELRYLPSESYDHLDSAKRTAHFNLRIARKDGVDLLKGMASSRADLQKLVYYFSYGMESDLSLEAENKEYPCRVYHFERSFDLKPYRTFTLAFEDNISLDSDLVVELHSSVLGTGPVKFRFDRKELAGQLKS</sequence>
<evidence type="ECO:0000313" key="2">
    <source>
        <dbReference type="Proteomes" id="UP001185092"/>
    </source>
</evidence>
<keyword evidence="2" id="KW-1185">Reference proteome</keyword>
<gene>
    <name evidence="1" type="ORF">HNQ88_003540</name>
</gene>
<proteinExistence type="predicted"/>
<dbReference type="RefSeq" id="WP_309940428.1">
    <property type="nucleotide sequence ID" value="NZ_AP025305.1"/>
</dbReference>
<accession>A0AAE4BRR4</accession>
<comment type="caution">
    <text evidence="1">The sequence shown here is derived from an EMBL/GenBank/DDBJ whole genome shotgun (WGS) entry which is preliminary data.</text>
</comment>
<name>A0AAE4BRR4_9BACT</name>
<dbReference type="AlphaFoldDB" id="A0AAE4BRR4"/>
<dbReference type="PROSITE" id="PS51257">
    <property type="entry name" value="PROKAR_LIPOPROTEIN"/>
    <property type="match status" value="1"/>
</dbReference>
<protein>
    <recommendedName>
        <fullName evidence="3">Lipoprotein</fullName>
    </recommendedName>
</protein>
<reference evidence="1" key="1">
    <citation type="submission" date="2023-07" db="EMBL/GenBank/DDBJ databases">
        <title>Genomic Encyclopedia of Type Strains, Phase IV (KMG-IV): sequencing the most valuable type-strain genomes for metagenomic binning, comparative biology and taxonomic classification.</title>
        <authorList>
            <person name="Goeker M."/>
        </authorList>
    </citation>
    <scope>NUCLEOTIDE SEQUENCE</scope>
    <source>
        <strain evidence="1">DSM 26174</strain>
    </source>
</reference>
<dbReference type="Proteomes" id="UP001185092">
    <property type="component" value="Unassembled WGS sequence"/>
</dbReference>
<dbReference type="EMBL" id="JAVDQD010000004">
    <property type="protein sequence ID" value="MDR6240474.1"/>
    <property type="molecule type" value="Genomic_DNA"/>
</dbReference>
<organism evidence="1 2">
    <name type="scientific">Aureibacter tunicatorum</name>
    <dbReference type="NCBI Taxonomy" id="866807"/>
    <lineage>
        <taxon>Bacteria</taxon>
        <taxon>Pseudomonadati</taxon>
        <taxon>Bacteroidota</taxon>
        <taxon>Cytophagia</taxon>
        <taxon>Cytophagales</taxon>
        <taxon>Persicobacteraceae</taxon>
        <taxon>Aureibacter</taxon>
    </lineage>
</organism>